<comment type="catalytic activity">
    <reaction evidence="1">
        <text>ATP + protein L-histidine = ADP + protein N-phospho-L-histidine.</text>
        <dbReference type="EC" id="2.7.13.3"/>
    </reaction>
</comment>
<keyword evidence="5" id="KW-0597">Phosphoprotein</keyword>
<dbReference type="PANTHER" id="PTHR45528:SF1">
    <property type="entry name" value="SENSOR HISTIDINE KINASE CPXA"/>
    <property type="match status" value="1"/>
</dbReference>
<dbReference type="InterPro" id="IPR050398">
    <property type="entry name" value="HssS/ArlS-like"/>
</dbReference>
<dbReference type="PANTHER" id="PTHR45528">
    <property type="entry name" value="SENSOR HISTIDINE KINASE CPXA"/>
    <property type="match status" value="1"/>
</dbReference>
<evidence type="ECO:0000256" key="10">
    <source>
        <dbReference type="ARBA" id="ARBA00022840"/>
    </source>
</evidence>
<evidence type="ECO:0000256" key="6">
    <source>
        <dbReference type="ARBA" id="ARBA00022679"/>
    </source>
</evidence>
<keyword evidence="13 14" id="KW-0472">Membrane</keyword>
<dbReference type="InterPro" id="IPR003660">
    <property type="entry name" value="HAMP_dom"/>
</dbReference>
<dbReference type="GO" id="GO:0005886">
    <property type="term" value="C:plasma membrane"/>
    <property type="evidence" value="ECO:0007669"/>
    <property type="project" value="UniProtKB-SubCell"/>
</dbReference>
<comment type="caution">
    <text evidence="17">The sequence shown here is derived from an EMBL/GenBank/DDBJ whole genome shotgun (WGS) entry which is preliminary data.</text>
</comment>
<dbReference type="AlphaFoldDB" id="A0A845QNT2"/>
<dbReference type="Pfam" id="PF00672">
    <property type="entry name" value="HAMP"/>
    <property type="match status" value="1"/>
</dbReference>
<dbReference type="Gene3D" id="3.30.565.10">
    <property type="entry name" value="Histidine kinase-like ATPase, C-terminal domain"/>
    <property type="match status" value="1"/>
</dbReference>
<keyword evidence="9 17" id="KW-0418">Kinase</keyword>
<dbReference type="CDD" id="cd00082">
    <property type="entry name" value="HisKA"/>
    <property type="match status" value="1"/>
</dbReference>
<evidence type="ECO:0000256" key="8">
    <source>
        <dbReference type="ARBA" id="ARBA00022741"/>
    </source>
</evidence>
<dbReference type="SUPFAM" id="SSF55874">
    <property type="entry name" value="ATPase domain of HSP90 chaperone/DNA topoisomerase II/histidine kinase"/>
    <property type="match status" value="1"/>
</dbReference>
<evidence type="ECO:0000256" key="2">
    <source>
        <dbReference type="ARBA" id="ARBA00004651"/>
    </source>
</evidence>
<feature type="transmembrane region" description="Helical" evidence="14">
    <location>
        <begin position="239"/>
        <end position="263"/>
    </location>
</feature>
<evidence type="ECO:0000259" key="15">
    <source>
        <dbReference type="PROSITE" id="PS50109"/>
    </source>
</evidence>
<dbReference type="GO" id="GO:0005524">
    <property type="term" value="F:ATP binding"/>
    <property type="evidence" value="ECO:0007669"/>
    <property type="project" value="UniProtKB-KW"/>
</dbReference>
<evidence type="ECO:0000256" key="14">
    <source>
        <dbReference type="SAM" id="Phobius"/>
    </source>
</evidence>
<dbReference type="FunFam" id="1.10.287.130:FF:000001">
    <property type="entry name" value="Two-component sensor histidine kinase"/>
    <property type="match status" value="1"/>
</dbReference>
<evidence type="ECO:0000256" key="9">
    <source>
        <dbReference type="ARBA" id="ARBA00022777"/>
    </source>
</evidence>
<comment type="subcellular location">
    <subcellularLocation>
        <location evidence="2">Cell membrane</location>
        <topology evidence="2">Multi-pass membrane protein</topology>
    </subcellularLocation>
</comment>
<proteinExistence type="predicted"/>
<gene>
    <name evidence="17" type="ORF">D0435_13785</name>
</gene>
<keyword evidence="12" id="KW-0902">Two-component regulatory system</keyword>
<keyword evidence="7 14" id="KW-0812">Transmembrane</keyword>
<keyword evidence="11 14" id="KW-1133">Transmembrane helix</keyword>
<dbReference type="Gene3D" id="1.10.287.130">
    <property type="match status" value="1"/>
</dbReference>
<evidence type="ECO:0000256" key="4">
    <source>
        <dbReference type="ARBA" id="ARBA00022475"/>
    </source>
</evidence>
<feature type="domain" description="HAMP" evidence="16">
    <location>
        <begin position="272"/>
        <end position="316"/>
    </location>
</feature>
<sequence>MDTKLKSYRTLTYSISSVIAVIAAEAAVLVGCMLALVYHIKYGLYGETTGEDGETYWQHVEIRGGDEHISALWMIEIGVVIIALAAIIVSLVKVGRKDAMGSVVLNWFDKIFTDVQIVVGALAFCGIALMSMPHVDWLSGSDWYQEYALGLLNKEQMEQFSSDIYFYNSEFEPRWLELFFCIAGNLFLMGVFLILLQSLVKKLKTRSFWRHTIIGKLVCYIADAIAASDEVFWKVMVTAIVAVLLSATWLGMIPVLIFIFIFIPKWVKKYCEVKEGVNQIKRGNLDYKIPVTDGGELDRLAMSVNEISEAMNIAVMDKLKNQRMKIDLISNVSHDLRTPLTSMVSYVDLLKTEGLDSENAPMYLEIIDEKTRRLRKLTEDLFEAAKASSGNIPVEIAKIEMTSIVNQAMAEMEERLSENNLDVIFTNKADSIYVMADGQLLWRVIENLLTNVSKYALPASRVYIDILEEKNMIYLDVKNMSKEQLNISADELMERFKRGDESRNTEGSGLGLAIAKDLTSLMNGKFELTIDGDLFKARVALEKAI</sequence>
<feature type="transmembrane region" description="Helical" evidence="14">
    <location>
        <begin position="111"/>
        <end position="132"/>
    </location>
</feature>
<dbReference type="SUPFAM" id="SSF47384">
    <property type="entry name" value="Homodimeric domain of signal transducing histidine kinase"/>
    <property type="match status" value="1"/>
</dbReference>
<keyword evidence="8" id="KW-0547">Nucleotide-binding</keyword>
<organism evidence="17 18">
    <name type="scientific">Anaerotruncus colihominis</name>
    <dbReference type="NCBI Taxonomy" id="169435"/>
    <lineage>
        <taxon>Bacteria</taxon>
        <taxon>Bacillati</taxon>
        <taxon>Bacillota</taxon>
        <taxon>Clostridia</taxon>
        <taxon>Eubacteriales</taxon>
        <taxon>Oscillospiraceae</taxon>
        <taxon>Anaerotruncus</taxon>
    </lineage>
</organism>
<dbReference type="Pfam" id="PF00512">
    <property type="entry name" value="HisKA"/>
    <property type="match status" value="1"/>
</dbReference>
<dbReference type="CDD" id="cd06225">
    <property type="entry name" value="HAMP"/>
    <property type="match status" value="1"/>
</dbReference>
<evidence type="ECO:0000256" key="1">
    <source>
        <dbReference type="ARBA" id="ARBA00000085"/>
    </source>
</evidence>
<keyword evidence="4" id="KW-1003">Cell membrane</keyword>
<dbReference type="Pfam" id="PF02518">
    <property type="entry name" value="HATPase_c"/>
    <property type="match status" value="1"/>
</dbReference>
<dbReference type="PROSITE" id="PS50109">
    <property type="entry name" value="HIS_KIN"/>
    <property type="match status" value="1"/>
</dbReference>
<dbReference type="EC" id="2.7.13.3" evidence="3"/>
<dbReference type="InterPro" id="IPR003594">
    <property type="entry name" value="HATPase_dom"/>
</dbReference>
<dbReference type="SMART" id="SM00387">
    <property type="entry name" value="HATPase_c"/>
    <property type="match status" value="1"/>
</dbReference>
<dbReference type="RefSeq" id="WP_160203006.1">
    <property type="nucleotide sequence ID" value="NZ_QXWK01000032.1"/>
</dbReference>
<dbReference type="EMBL" id="QXWK01000032">
    <property type="protein sequence ID" value="NBH62721.1"/>
    <property type="molecule type" value="Genomic_DNA"/>
</dbReference>
<dbReference type="InterPro" id="IPR036890">
    <property type="entry name" value="HATPase_C_sf"/>
</dbReference>
<dbReference type="SMART" id="SM00388">
    <property type="entry name" value="HisKA"/>
    <property type="match status" value="1"/>
</dbReference>
<dbReference type="GO" id="GO:0000155">
    <property type="term" value="F:phosphorelay sensor kinase activity"/>
    <property type="evidence" value="ECO:0007669"/>
    <property type="project" value="InterPro"/>
</dbReference>
<evidence type="ECO:0000256" key="7">
    <source>
        <dbReference type="ARBA" id="ARBA00022692"/>
    </source>
</evidence>
<feature type="domain" description="Histidine kinase" evidence="15">
    <location>
        <begin position="331"/>
        <end position="545"/>
    </location>
</feature>
<evidence type="ECO:0000256" key="12">
    <source>
        <dbReference type="ARBA" id="ARBA00023012"/>
    </source>
</evidence>
<keyword evidence="10" id="KW-0067">ATP-binding</keyword>
<feature type="transmembrane region" description="Helical" evidence="14">
    <location>
        <begin position="71"/>
        <end position="91"/>
    </location>
</feature>
<accession>A0A845QNT2</accession>
<feature type="transmembrane region" description="Helical" evidence="14">
    <location>
        <begin position="12"/>
        <end position="38"/>
    </location>
</feature>
<feature type="transmembrane region" description="Helical" evidence="14">
    <location>
        <begin position="175"/>
        <end position="196"/>
    </location>
</feature>
<evidence type="ECO:0000256" key="13">
    <source>
        <dbReference type="ARBA" id="ARBA00023136"/>
    </source>
</evidence>
<keyword evidence="18" id="KW-1185">Reference proteome</keyword>
<keyword evidence="6" id="KW-0808">Transferase</keyword>
<name>A0A845QNT2_9FIRM</name>
<evidence type="ECO:0000259" key="16">
    <source>
        <dbReference type="PROSITE" id="PS50885"/>
    </source>
</evidence>
<evidence type="ECO:0000313" key="18">
    <source>
        <dbReference type="Proteomes" id="UP000446866"/>
    </source>
</evidence>
<dbReference type="InterPro" id="IPR005467">
    <property type="entry name" value="His_kinase_dom"/>
</dbReference>
<evidence type="ECO:0000256" key="3">
    <source>
        <dbReference type="ARBA" id="ARBA00012438"/>
    </source>
</evidence>
<dbReference type="InterPro" id="IPR003661">
    <property type="entry name" value="HisK_dim/P_dom"/>
</dbReference>
<protein>
    <recommendedName>
        <fullName evidence="3">histidine kinase</fullName>
        <ecNumber evidence="3">2.7.13.3</ecNumber>
    </recommendedName>
</protein>
<evidence type="ECO:0000256" key="11">
    <source>
        <dbReference type="ARBA" id="ARBA00022989"/>
    </source>
</evidence>
<dbReference type="Proteomes" id="UP000446866">
    <property type="component" value="Unassembled WGS sequence"/>
</dbReference>
<reference evidence="17 18" key="1">
    <citation type="submission" date="2018-08" db="EMBL/GenBank/DDBJ databases">
        <title>Murine metabolic-syndrome-specific gut microbial biobank.</title>
        <authorList>
            <person name="Liu C."/>
        </authorList>
    </citation>
    <scope>NUCLEOTIDE SEQUENCE [LARGE SCALE GENOMIC DNA]</scope>
    <source>
        <strain evidence="17 18">28</strain>
    </source>
</reference>
<evidence type="ECO:0000256" key="5">
    <source>
        <dbReference type="ARBA" id="ARBA00022553"/>
    </source>
</evidence>
<dbReference type="InterPro" id="IPR036097">
    <property type="entry name" value="HisK_dim/P_sf"/>
</dbReference>
<evidence type="ECO:0000313" key="17">
    <source>
        <dbReference type="EMBL" id="NBH62721.1"/>
    </source>
</evidence>
<dbReference type="PROSITE" id="PS50885">
    <property type="entry name" value="HAMP"/>
    <property type="match status" value="1"/>
</dbReference>